<dbReference type="GO" id="GO:0004523">
    <property type="term" value="F:RNA-DNA hybrid ribonuclease activity"/>
    <property type="evidence" value="ECO:0007669"/>
    <property type="project" value="InterPro"/>
</dbReference>
<organism evidence="2 3">
    <name type="scientific">Aeromonas phage phiA8-29</name>
    <dbReference type="NCBI Taxonomy" id="1978922"/>
    <lineage>
        <taxon>Viruses</taxon>
        <taxon>Duplodnaviria</taxon>
        <taxon>Heunggongvirae</taxon>
        <taxon>Uroviricota</taxon>
        <taxon>Caudoviricetes</taxon>
        <taxon>Pantevenvirales</taxon>
        <taxon>Ackermannviridae</taxon>
        <taxon>Tedavirus</taxon>
        <taxon>Tedavirus A829</taxon>
    </lineage>
</organism>
<dbReference type="InterPro" id="IPR036397">
    <property type="entry name" value="RNaseH_sf"/>
</dbReference>
<accession>A0A1W6DY45</accession>
<proteinExistence type="predicted"/>
<dbReference type="EMBL" id="KY914485">
    <property type="protein sequence ID" value="ARK07821.1"/>
    <property type="molecule type" value="Genomic_DNA"/>
</dbReference>
<dbReference type="Proteomes" id="UP000221506">
    <property type="component" value="Segment"/>
</dbReference>
<dbReference type="SUPFAM" id="SSF53098">
    <property type="entry name" value="Ribonuclease H-like"/>
    <property type="match status" value="1"/>
</dbReference>
<dbReference type="PROSITE" id="PS50879">
    <property type="entry name" value="RNASE_H_1"/>
    <property type="match status" value="1"/>
</dbReference>
<evidence type="ECO:0000259" key="1">
    <source>
        <dbReference type="PROSITE" id="PS50879"/>
    </source>
</evidence>
<dbReference type="InterPro" id="IPR002156">
    <property type="entry name" value="RNaseH_domain"/>
</dbReference>
<evidence type="ECO:0000313" key="3">
    <source>
        <dbReference type="Proteomes" id="UP000221506"/>
    </source>
</evidence>
<dbReference type="Pfam" id="PF00075">
    <property type="entry name" value="RNase_H"/>
    <property type="match status" value="1"/>
</dbReference>
<sequence length="172" mass="19395">MQILEFYSDGSSDNIKAKNAGWASVFIPEGRKPLILYGHLEMPATNNHGELIGIIGCAYLLKKMELSTQKRFCSRITSDSEYAIGCLDPQSNWLPSKNQDIIHPGNLLLNSCSSIISFKWVKGHKGVEGNELADKFSRFGRLQQVMNDPRYVTKYFSNKAEIMTVFNSILKE</sequence>
<dbReference type="InterPro" id="IPR012337">
    <property type="entry name" value="RNaseH-like_sf"/>
</dbReference>
<keyword evidence="3" id="KW-1185">Reference proteome</keyword>
<protein>
    <submittedName>
        <fullName evidence="2">Putative ribonuclease HI</fullName>
    </submittedName>
</protein>
<name>A0A1W6DY45_9CAUD</name>
<feature type="domain" description="RNase H type-1" evidence="1">
    <location>
        <begin position="1"/>
        <end position="142"/>
    </location>
</feature>
<dbReference type="Gene3D" id="3.30.420.10">
    <property type="entry name" value="Ribonuclease H-like superfamily/Ribonuclease H"/>
    <property type="match status" value="1"/>
</dbReference>
<reference evidence="2 3" key="1">
    <citation type="submission" date="2017-04" db="EMBL/GenBank/DDBJ databases">
        <title>Complete genome sequence and characterization of temperature-dependent bacteriophage phiA8-29 infecting Aeromonas.</title>
        <authorList>
            <person name="He Y."/>
            <person name="Yang H."/>
        </authorList>
    </citation>
    <scope>NUCLEOTIDE SEQUENCE [LARGE SCALE GENOMIC DNA]</scope>
</reference>
<dbReference type="GO" id="GO:0003676">
    <property type="term" value="F:nucleic acid binding"/>
    <property type="evidence" value="ECO:0007669"/>
    <property type="project" value="InterPro"/>
</dbReference>
<evidence type="ECO:0000313" key="2">
    <source>
        <dbReference type="EMBL" id="ARK07821.1"/>
    </source>
</evidence>
<gene>
    <name evidence="2" type="ORF">phiA829_001</name>
</gene>